<reference evidence="1 2" key="1">
    <citation type="submission" date="2017-07" db="EMBL/GenBank/DDBJ databases">
        <title>Flavobacterium cyanobacteriorum sp. nov., isolated from cyanobacterial aggregates in a eutrophic lake.</title>
        <authorList>
            <person name="Cai H."/>
        </authorList>
    </citation>
    <scope>NUCLEOTIDE SEQUENCE [LARGE SCALE GENOMIC DNA]</scope>
    <source>
        <strain evidence="1 2">TH021</strain>
    </source>
</reference>
<comment type="caution">
    <text evidence="1">The sequence shown here is derived from an EMBL/GenBank/DDBJ whole genome shotgun (WGS) entry which is preliminary data.</text>
</comment>
<dbReference type="Proteomes" id="UP000216605">
    <property type="component" value="Unassembled WGS sequence"/>
</dbReference>
<protein>
    <submittedName>
        <fullName evidence="1">Uncharacterized protein</fullName>
    </submittedName>
</protein>
<evidence type="ECO:0000313" key="1">
    <source>
        <dbReference type="EMBL" id="OYQ48238.1"/>
    </source>
</evidence>
<organism evidence="1 2">
    <name type="scientific">Flavobacterium cyanobacteriorum</name>
    <dbReference type="NCBI Taxonomy" id="2022802"/>
    <lineage>
        <taxon>Bacteria</taxon>
        <taxon>Pseudomonadati</taxon>
        <taxon>Bacteroidota</taxon>
        <taxon>Flavobacteriia</taxon>
        <taxon>Flavobacteriales</taxon>
        <taxon>Flavobacteriaceae</taxon>
        <taxon>Flavobacterium</taxon>
    </lineage>
</organism>
<gene>
    <name evidence="1" type="ORF">CHU92_00780</name>
</gene>
<dbReference type="EMBL" id="NOXV01000075">
    <property type="protein sequence ID" value="OYQ48238.1"/>
    <property type="molecule type" value="Genomic_DNA"/>
</dbReference>
<proteinExistence type="predicted"/>
<keyword evidence="2" id="KW-1185">Reference proteome</keyword>
<dbReference type="AlphaFoldDB" id="A0A256A3B2"/>
<sequence length="174" mass="19885">MNCFFVLFYPLTSNCQITNSSNEYYVLGSVLNDEWGNSKTDSLSAYLKSNNIDCISAGSLGITISVMEKDYSDALFLLVKKWGMEYIELNIIQKADSVAKSELKKYNDLHPKMISEGQLSLDYYDKTLDLSQKNKYLFTIKYNYNRAIGGEVHFTSFNIEVNIDTGKTSFYEVE</sequence>
<name>A0A256A3B2_9FLAO</name>
<accession>A0A256A3B2</accession>
<evidence type="ECO:0000313" key="2">
    <source>
        <dbReference type="Proteomes" id="UP000216605"/>
    </source>
</evidence>